<dbReference type="InterPro" id="IPR036188">
    <property type="entry name" value="FAD/NAD-bd_sf"/>
</dbReference>
<dbReference type="InterPro" id="IPR002937">
    <property type="entry name" value="Amino_oxidase"/>
</dbReference>
<dbReference type="EMBL" id="BEXT01000001">
    <property type="protein sequence ID" value="GBC60937.1"/>
    <property type="molecule type" value="Genomic_DNA"/>
</dbReference>
<dbReference type="SUPFAM" id="SSF51905">
    <property type="entry name" value="FAD/NAD(P)-binding domain"/>
    <property type="match status" value="1"/>
</dbReference>
<dbReference type="NCBIfam" id="NF005560">
    <property type="entry name" value="PRK07233.1"/>
    <property type="match status" value="1"/>
</dbReference>
<dbReference type="PRINTS" id="PR00419">
    <property type="entry name" value="ADXRDTASE"/>
</dbReference>
<reference evidence="3" key="2">
    <citation type="submission" date="2019-01" db="EMBL/GenBank/DDBJ databases">
        <title>Genome sequence of Desulfonema ishimotonii strain Tokyo 01.</title>
        <authorList>
            <person name="Fukui M."/>
        </authorList>
    </citation>
    <scope>NUCLEOTIDE SEQUENCE [LARGE SCALE GENOMIC DNA]</scope>
    <source>
        <strain evidence="3">Tokyo 01</strain>
    </source>
</reference>
<dbReference type="Proteomes" id="UP000288096">
    <property type="component" value="Unassembled WGS sequence"/>
</dbReference>
<evidence type="ECO:0000313" key="2">
    <source>
        <dbReference type="EMBL" id="GBC60937.1"/>
    </source>
</evidence>
<dbReference type="Pfam" id="PF01593">
    <property type="entry name" value="Amino_oxidase"/>
    <property type="match status" value="1"/>
</dbReference>
<dbReference type="InterPro" id="IPR050464">
    <property type="entry name" value="Zeta_carotene_desat/Oxidored"/>
</dbReference>
<keyword evidence="3" id="KW-1185">Reference proteome</keyword>
<dbReference type="GO" id="GO:0016491">
    <property type="term" value="F:oxidoreductase activity"/>
    <property type="evidence" value="ECO:0007669"/>
    <property type="project" value="InterPro"/>
</dbReference>
<accession>A0A401FVD3</accession>
<dbReference type="PANTHER" id="PTHR42923:SF46">
    <property type="entry name" value="AMINE OXIDASE"/>
    <property type="match status" value="1"/>
</dbReference>
<dbReference type="RefSeq" id="WP_124328289.1">
    <property type="nucleotide sequence ID" value="NZ_BEXT01000001.1"/>
</dbReference>
<dbReference type="OrthoDB" id="9803192at2"/>
<gene>
    <name evidence="2" type="ORF">DENIS_1897</name>
</gene>
<organism evidence="2 3">
    <name type="scientific">Desulfonema ishimotonii</name>
    <dbReference type="NCBI Taxonomy" id="45657"/>
    <lineage>
        <taxon>Bacteria</taxon>
        <taxon>Pseudomonadati</taxon>
        <taxon>Thermodesulfobacteriota</taxon>
        <taxon>Desulfobacteria</taxon>
        <taxon>Desulfobacterales</taxon>
        <taxon>Desulfococcaceae</taxon>
        <taxon>Desulfonema</taxon>
    </lineage>
</organism>
<proteinExistence type="predicted"/>
<name>A0A401FVD3_9BACT</name>
<dbReference type="PANTHER" id="PTHR42923">
    <property type="entry name" value="PROTOPORPHYRINOGEN OXIDASE"/>
    <property type="match status" value="1"/>
</dbReference>
<dbReference type="Gene3D" id="3.90.660.20">
    <property type="entry name" value="Protoporphyrinogen oxidase, mitochondrial, domain 2"/>
    <property type="match status" value="1"/>
</dbReference>
<comment type="caution">
    <text evidence="2">The sequence shown here is derived from an EMBL/GenBank/DDBJ whole genome shotgun (WGS) entry which is preliminary data.</text>
</comment>
<evidence type="ECO:0000259" key="1">
    <source>
        <dbReference type="Pfam" id="PF01593"/>
    </source>
</evidence>
<reference evidence="3" key="1">
    <citation type="submission" date="2017-11" db="EMBL/GenBank/DDBJ databases">
        <authorList>
            <person name="Watanabe M."/>
            <person name="Kojima H."/>
        </authorList>
    </citation>
    <scope>NUCLEOTIDE SEQUENCE [LARGE SCALE GENOMIC DNA]</scope>
    <source>
        <strain evidence="3">Tokyo 01</strain>
    </source>
</reference>
<dbReference type="Gene3D" id="1.10.3110.10">
    <property type="entry name" value="protoporphyrinogen ix oxidase, domain 3"/>
    <property type="match status" value="1"/>
</dbReference>
<protein>
    <submittedName>
        <fullName evidence="2">Amine oxidase</fullName>
    </submittedName>
</protein>
<dbReference type="AlphaFoldDB" id="A0A401FVD3"/>
<evidence type="ECO:0000313" key="3">
    <source>
        <dbReference type="Proteomes" id="UP000288096"/>
    </source>
</evidence>
<feature type="domain" description="Amine oxidase" evidence="1">
    <location>
        <begin position="12"/>
        <end position="368"/>
    </location>
</feature>
<dbReference type="Gene3D" id="3.50.50.60">
    <property type="entry name" value="FAD/NAD(P)-binding domain"/>
    <property type="match status" value="1"/>
</dbReference>
<sequence>MDIGIIGGGMMGLATAFYLSKAGASVTVFEKNGEIGGLSASEEIVPGVRWDRFYHVILTGDDDLLGFLGDIGLSGDIRFSETRTGFYTDGALHSMSSTAEFLKFRPLSLWNKLRLGAGIFYASGMKNAEPLGKIGAEEWLVRVFGRENYEKMWSPLLGSKLGAAKDRASAFFIWACIARYYGTRQAKDKKEMMGCVSGGYDRVIKRLRERLEAMGAHISAGCGVDRVMPLESGELCLQCDNGTSPAFDQVVATVPNARIAGMWPDMPGAFRGRLAQVEYLSLICVTLVLKRILSPFYVTNLTDSGFPFTGVIEATHVVPPEILDGKALVYLPRYMVADDPFFSRPDHEVLAVFLRALRRIFPDFRNEDILGACVNRASEVQPIQEVGYLEKMPSMETPLENFHMVNTAMISDSTLNNNQVIRLARRMADRLLAGR</sequence>